<dbReference type="GO" id="GO:0006952">
    <property type="term" value="P:defense response"/>
    <property type="evidence" value="ECO:0007669"/>
    <property type="project" value="UniProtKB-KW"/>
</dbReference>
<evidence type="ECO:0000259" key="4">
    <source>
        <dbReference type="Pfam" id="PF13966"/>
    </source>
</evidence>
<comment type="caution">
    <text evidence="6">The sequence shown here is derived from an EMBL/GenBank/DDBJ whole genome shotgun (WGS) entry which is preliminary data.</text>
</comment>
<name>A0AAP0X607_LIQFO</name>
<dbReference type="Gene3D" id="3.80.10.10">
    <property type="entry name" value="Ribonuclease Inhibitor"/>
    <property type="match status" value="1"/>
</dbReference>
<dbReference type="PANTHER" id="PTHR36766">
    <property type="entry name" value="PLANT BROAD-SPECTRUM MILDEW RESISTANCE PROTEIN RPW8"/>
    <property type="match status" value="1"/>
</dbReference>
<organism evidence="6 7">
    <name type="scientific">Liquidambar formosana</name>
    <name type="common">Formosan gum</name>
    <dbReference type="NCBI Taxonomy" id="63359"/>
    <lineage>
        <taxon>Eukaryota</taxon>
        <taxon>Viridiplantae</taxon>
        <taxon>Streptophyta</taxon>
        <taxon>Embryophyta</taxon>
        <taxon>Tracheophyta</taxon>
        <taxon>Spermatophyta</taxon>
        <taxon>Magnoliopsida</taxon>
        <taxon>eudicotyledons</taxon>
        <taxon>Gunneridae</taxon>
        <taxon>Pentapetalae</taxon>
        <taxon>Saxifragales</taxon>
        <taxon>Altingiaceae</taxon>
        <taxon>Liquidambar</taxon>
    </lineage>
</organism>
<accession>A0AAP0X607</accession>
<feature type="domain" description="Reverse transcriptase zinc-binding" evidence="4">
    <location>
        <begin position="202"/>
        <end position="244"/>
    </location>
</feature>
<dbReference type="AlphaFoldDB" id="A0AAP0X607"/>
<dbReference type="Proteomes" id="UP001415857">
    <property type="component" value="Unassembled WGS sequence"/>
</dbReference>
<evidence type="ECO:0000259" key="5">
    <source>
        <dbReference type="Pfam" id="PF25019"/>
    </source>
</evidence>
<keyword evidence="7" id="KW-1185">Reference proteome</keyword>
<reference evidence="6 7" key="1">
    <citation type="journal article" date="2024" name="Plant J.">
        <title>Genome sequences and population genomics reveal climatic adaptation and genomic divergence between two closely related sweetgum species.</title>
        <authorList>
            <person name="Xu W.Q."/>
            <person name="Ren C.Q."/>
            <person name="Zhang X.Y."/>
            <person name="Comes H.P."/>
            <person name="Liu X.H."/>
            <person name="Li Y.G."/>
            <person name="Kettle C.J."/>
            <person name="Jalonen R."/>
            <person name="Gaisberger H."/>
            <person name="Ma Y.Z."/>
            <person name="Qiu Y.X."/>
        </authorList>
    </citation>
    <scope>NUCLEOTIDE SEQUENCE [LARGE SCALE GENOMIC DNA]</scope>
    <source>
        <strain evidence="6">Hangzhou</strain>
    </source>
</reference>
<dbReference type="Pfam" id="PF25019">
    <property type="entry name" value="LRR_R13L1-DRL21"/>
    <property type="match status" value="1"/>
</dbReference>
<evidence type="ECO:0000313" key="7">
    <source>
        <dbReference type="Proteomes" id="UP001415857"/>
    </source>
</evidence>
<protein>
    <submittedName>
        <fullName evidence="6">Uncharacterized protein</fullName>
    </submittedName>
</protein>
<feature type="region of interest" description="Disordered" evidence="3">
    <location>
        <begin position="299"/>
        <end position="318"/>
    </location>
</feature>
<dbReference type="InterPro" id="IPR056789">
    <property type="entry name" value="LRR_R13L1-DRL21"/>
</dbReference>
<evidence type="ECO:0000256" key="3">
    <source>
        <dbReference type="SAM" id="MobiDB-lite"/>
    </source>
</evidence>
<dbReference type="InterPro" id="IPR032675">
    <property type="entry name" value="LRR_dom_sf"/>
</dbReference>
<dbReference type="EMBL" id="JBBPBK010000002">
    <property type="protein sequence ID" value="KAK9290782.1"/>
    <property type="molecule type" value="Genomic_DNA"/>
</dbReference>
<dbReference type="PANTHER" id="PTHR36766:SF61">
    <property type="entry name" value="NB-ARC DOMAIN DISEASE RESISTANCE PROTEIN"/>
    <property type="match status" value="1"/>
</dbReference>
<dbReference type="InterPro" id="IPR026960">
    <property type="entry name" value="RVT-Znf"/>
</dbReference>
<evidence type="ECO:0000256" key="1">
    <source>
        <dbReference type="ARBA" id="ARBA00022614"/>
    </source>
</evidence>
<sequence>MQLSGFCAQKYAARGNLNLVLFRVLTLVISSCENLKSLEWEEDIRGLRFSLQVLYIRKLRQLVALPQWLQGSANSLQILHIEGCPGLKTLPEWLQNLTLLEKIEIRHCPQLSALPEGMQRLTALRQLKIYRCNPELTRRCKWKIGEDWPKVVHVPEITLEGKSDSESHSQPNDTQVPMAEYERLQQEIARSKDENKMLLDMVKKIACNKVLFKRHITFSNLCPICFNEPETVEHVLRDCEYAREFLAMVHPDTLSTSGLTLDAWILHNSWSQSADSEDESLERGIAYLEEENRALHDEVGSARSFADEAGSSGTAGVP</sequence>
<keyword evidence="1" id="KW-0433">Leucine-rich repeat</keyword>
<proteinExistence type="predicted"/>
<evidence type="ECO:0000313" key="6">
    <source>
        <dbReference type="EMBL" id="KAK9290782.1"/>
    </source>
</evidence>
<gene>
    <name evidence="6" type="ORF">L1049_008960</name>
</gene>
<dbReference type="SUPFAM" id="SSF52047">
    <property type="entry name" value="RNI-like"/>
    <property type="match status" value="1"/>
</dbReference>
<dbReference type="Pfam" id="PF13966">
    <property type="entry name" value="zf-RVT"/>
    <property type="match status" value="1"/>
</dbReference>
<feature type="domain" description="R13L1/DRL21-like LRR repeat region" evidence="5">
    <location>
        <begin position="74"/>
        <end position="132"/>
    </location>
</feature>
<evidence type="ECO:0000256" key="2">
    <source>
        <dbReference type="ARBA" id="ARBA00022821"/>
    </source>
</evidence>
<keyword evidence="2" id="KW-0611">Plant defense</keyword>